<sequence length="200" mass="20670">MRTTAGLVLACVLSVSACSGQAAAPAPATSTTSSTVTTTPEAPGADPVAWFDAYCGPLGVAALALREIDGKASQGMAAVKEAVVSWVALAASSDRMTADSLEKLGPLGSDVSNAHERLVKAKRQSADGFDDAAGRLRALAADDVFPERYEQVMATSGGGARENAELMFRQIAETPKYAEAFRSNKTCESWQGLAKQAAGQ</sequence>
<evidence type="ECO:0000256" key="2">
    <source>
        <dbReference type="SAM" id="SignalP"/>
    </source>
</evidence>
<feature type="region of interest" description="Disordered" evidence="1">
    <location>
        <begin position="23"/>
        <end position="42"/>
    </location>
</feature>
<protein>
    <recommendedName>
        <fullName evidence="5">DUF4142 domain-containing protein</fullName>
    </recommendedName>
</protein>
<dbReference type="AlphaFoldDB" id="A0A1G8AR09"/>
<accession>A0A1G8AR09</accession>
<evidence type="ECO:0000313" key="4">
    <source>
        <dbReference type="Proteomes" id="UP000199623"/>
    </source>
</evidence>
<dbReference type="Proteomes" id="UP000199623">
    <property type="component" value="Unassembled WGS sequence"/>
</dbReference>
<organism evidence="3 4">
    <name type="scientific">Lentzea fradiae</name>
    <dbReference type="NCBI Taxonomy" id="200378"/>
    <lineage>
        <taxon>Bacteria</taxon>
        <taxon>Bacillati</taxon>
        <taxon>Actinomycetota</taxon>
        <taxon>Actinomycetes</taxon>
        <taxon>Pseudonocardiales</taxon>
        <taxon>Pseudonocardiaceae</taxon>
        <taxon>Lentzea</taxon>
    </lineage>
</organism>
<dbReference type="STRING" id="200378.SAMN05216553_11853"/>
<proteinExistence type="predicted"/>
<keyword evidence="4" id="KW-1185">Reference proteome</keyword>
<reference evidence="4" key="1">
    <citation type="submission" date="2016-10" db="EMBL/GenBank/DDBJ databases">
        <authorList>
            <person name="Varghese N."/>
            <person name="Submissions S."/>
        </authorList>
    </citation>
    <scope>NUCLEOTIDE SEQUENCE [LARGE SCALE GENOMIC DNA]</scope>
    <source>
        <strain evidence="4">CGMCC 4.3506</strain>
    </source>
</reference>
<keyword evidence="2" id="KW-0732">Signal</keyword>
<dbReference type="EMBL" id="FNCC01000018">
    <property type="protein sequence ID" value="SDH23304.1"/>
    <property type="molecule type" value="Genomic_DNA"/>
</dbReference>
<gene>
    <name evidence="3" type="ORF">SAMN05216553_11853</name>
</gene>
<dbReference type="PROSITE" id="PS51257">
    <property type="entry name" value="PROKAR_LIPOPROTEIN"/>
    <property type="match status" value="1"/>
</dbReference>
<dbReference type="RefSeq" id="WP_143036143.1">
    <property type="nucleotide sequence ID" value="NZ_FNCC01000018.1"/>
</dbReference>
<evidence type="ECO:0008006" key="5">
    <source>
        <dbReference type="Google" id="ProtNLM"/>
    </source>
</evidence>
<feature type="signal peptide" evidence="2">
    <location>
        <begin position="1"/>
        <end position="22"/>
    </location>
</feature>
<name>A0A1G8AR09_9PSEU</name>
<evidence type="ECO:0000313" key="3">
    <source>
        <dbReference type="EMBL" id="SDH23304.1"/>
    </source>
</evidence>
<feature type="chain" id="PRO_5011655237" description="DUF4142 domain-containing protein" evidence="2">
    <location>
        <begin position="23"/>
        <end position="200"/>
    </location>
</feature>
<dbReference type="OrthoDB" id="3697029at2"/>
<evidence type="ECO:0000256" key="1">
    <source>
        <dbReference type="SAM" id="MobiDB-lite"/>
    </source>
</evidence>